<keyword evidence="2" id="KW-1185">Reference proteome</keyword>
<evidence type="ECO:0000313" key="1">
    <source>
        <dbReference type="EMBL" id="MFG6486696.1"/>
    </source>
</evidence>
<evidence type="ECO:0000313" key="2">
    <source>
        <dbReference type="Proteomes" id="UP001606134"/>
    </source>
</evidence>
<accession>A0ABW7H9U6</accession>
<evidence type="ECO:0008006" key="3">
    <source>
        <dbReference type="Google" id="ProtNLM"/>
    </source>
</evidence>
<protein>
    <recommendedName>
        <fullName evidence="3">Secreted protein</fullName>
    </recommendedName>
</protein>
<gene>
    <name evidence="1" type="ORF">ACG04R_08445</name>
</gene>
<sequence>MTSLHSFRKLAAPLAVVAGLGVIALLATHGWRDAEVRTMSLDCGNTDDPPGTGMPAWPGGKQRFYTRQHWTEDGVLKVEVWEFLSPGYELVSARHEVQARRIVIEPRWEVPPGGAVAACIAKFGIEVSFRDLPRGDYFIEAR</sequence>
<organism evidence="1 2">
    <name type="scientific">Pelomonas candidula</name>
    <dbReference type="NCBI Taxonomy" id="3299025"/>
    <lineage>
        <taxon>Bacteria</taxon>
        <taxon>Pseudomonadati</taxon>
        <taxon>Pseudomonadota</taxon>
        <taxon>Betaproteobacteria</taxon>
        <taxon>Burkholderiales</taxon>
        <taxon>Sphaerotilaceae</taxon>
        <taxon>Roseateles</taxon>
    </lineage>
</organism>
<dbReference type="Proteomes" id="UP001606134">
    <property type="component" value="Unassembled WGS sequence"/>
</dbReference>
<dbReference type="EMBL" id="JBIGIC010000003">
    <property type="protein sequence ID" value="MFG6486696.1"/>
    <property type="molecule type" value="Genomic_DNA"/>
</dbReference>
<proteinExistence type="predicted"/>
<reference evidence="1 2" key="1">
    <citation type="submission" date="2024-08" db="EMBL/GenBank/DDBJ databases">
        <authorList>
            <person name="Lu H."/>
        </authorList>
    </citation>
    <scope>NUCLEOTIDE SEQUENCE [LARGE SCALE GENOMIC DNA]</scope>
    <source>
        <strain evidence="1 2">BYS78W</strain>
    </source>
</reference>
<comment type="caution">
    <text evidence="1">The sequence shown here is derived from an EMBL/GenBank/DDBJ whole genome shotgun (WGS) entry which is preliminary data.</text>
</comment>
<dbReference type="RefSeq" id="WP_394408064.1">
    <property type="nucleotide sequence ID" value="NZ_JBIGIC010000003.1"/>
</dbReference>
<name>A0ABW7H9U6_9BURK</name>